<dbReference type="CDD" id="cd00096">
    <property type="entry name" value="Ig"/>
    <property type="match status" value="7"/>
</dbReference>
<dbReference type="InterPro" id="IPR018097">
    <property type="entry name" value="EGF_Ca-bd_CS"/>
</dbReference>
<feature type="domain" description="Ig-like" evidence="15">
    <location>
        <begin position="2863"/>
        <end position="2950"/>
    </location>
</feature>
<dbReference type="GO" id="GO:0032991">
    <property type="term" value="C:protein-containing complex"/>
    <property type="evidence" value="ECO:0007669"/>
    <property type="project" value="UniProtKB-ARBA"/>
</dbReference>
<reference evidence="17" key="1">
    <citation type="submission" date="2022-01" db="EMBL/GenBank/DDBJ databases">
        <authorList>
            <person name="King R."/>
        </authorList>
    </citation>
    <scope>NUCLEOTIDE SEQUENCE</scope>
</reference>
<dbReference type="PANTHER" id="PTHR45080:SF28">
    <property type="entry name" value="HEMICENTIN-2"/>
    <property type="match status" value="1"/>
</dbReference>
<dbReference type="InterPro" id="IPR009030">
    <property type="entry name" value="Growth_fac_rcpt_cys_sf"/>
</dbReference>
<dbReference type="FunFam" id="2.60.40.10:FF:000503">
    <property type="entry name" value="Hemicentin 1"/>
    <property type="match status" value="1"/>
</dbReference>
<dbReference type="InterPro" id="IPR036179">
    <property type="entry name" value="Ig-like_dom_sf"/>
</dbReference>
<dbReference type="SUPFAM" id="SSF53300">
    <property type="entry name" value="vWA-like"/>
    <property type="match status" value="1"/>
</dbReference>
<keyword evidence="5 13" id="KW-0732">Signal</keyword>
<feature type="region of interest" description="Disordered" evidence="12">
    <location>
        <begin position="499"/>
        <end position="554"/>
    </location>
</feature>
<feature type="domain" description="Ig-like" evidence="15">
    <location>
        <begin position="3321"/>
        <end position="3417"/>
    </location>
</feature>
<feature type="domain" description="Ig-like" evidence="15">
    <location>
        <begin position="2417"/>
        <end position="2506"/>
    </location>
</feature>
<feature type="region of interest" description="Disordered" evidence="12">
    <location>
        <begin position="585"/>
        <end position="629"/>
    </location>
</feature>
<evidence type="ECO:0000256" key="6">
    <source>
        <dbReference type="ARBA" id="ARBA00022737"/>
    </source>
</evidence>
<dbReference type="Pfam" id="PF07474">
    <property type="entry name" value="G2F"/>
    <property type="match status" value="1"/>
</dbReference>
<dbReference type="Gene3D" id="2.60.40.10">
    <property type="entry name" value="Immunoglobulins"/>
    <property type="match status" value="21"/>
</dbReference>
<comment type="caution">
    <text evidence="11">Lacks conserved residue(s) required for the propagation of feature annotation.</text>
</comment>
<dbReference type="SMART" id="SM00179">
    <property type="entry name" value="EGF_CA"/>
    <property type="match status" value="3"/>
</dbReference>
<gene>
    <name evidence="17" type="ORF">NEZAVI_LOCUS11707</name>
</gene>
<keyword evidence="6" id="KW-0677">Repeat</keyword>
<feature type="domain" description="Ig-like" evidence="15">
    <location>
        <begin position="3607"/>
        <end position="3690"/>
    </location>
</feature>
<dbReference type="CDD" id="cd00054">
    <property type="entry name" value="EGF_CA"/>
    <property type="match status" value="3"/>
</dbReference>
<dbReference type="Pfam" id="PF07645">
    <property type="entry name" value="EGF_CA"/>
    <property type="match status" value="3"/>
</dbReference>
<dbReference type="InterPro" id="IPR009017">
    <property type="entry name" value="GFP"/>
</dbReference>
<feature type="compositionally biased region" description="Polar residues" evidence="12">
    <location>
        <begin position="589"/>
        <end position="629"/>
    </location>
</feature>
<dbReference type="InterPro" id="IPR013098">
    <property type="entry name" value="Ig_I-set"/>
</dbReference>
<dbReference type="GO" id="GO:0005886">
    <property type="term" value="C:plasma membrane"/>
    <property type="evidence" value="ECO:0007669"/>
    <property type="project" value="TreeGrafter"/>
</dbReference>
<keyword evidence="9" id="KW-0325">Glycoprotein</keyword>
<dbReference type="InterPro" id="IPR049883">
    <property type="entry name" value="NOTCH1_EGF-like"/>
</dbReference>
<feature type="domain" description="Ig-like" evidence="15">
    <location>
        <begin position="2955"/>
        <end position="3035"/>
    </location>
</feature>
<feature type="region of interest" description="Disordered" evidence="12">
    <location>
        <begin position="116"/>
        <end position="147"/>
    </location>
</feature>
<feature type="domain" description="Ig-like" evidence="15">
    <location>
        <begin position="1953"/>
        <end position="2044"/>
    </location>
</feature>
<dbReference type="SUPFAM" id="SSF48726">
    <property type="entry name" value="Immunoglobulin"/>
    <property type="match status" value="21"/>
</dbReference>
<keyword evidence="7" id="KW-0106">Calcium</keyword>
<dbReference type="GO" id="GO:0007156">
    <property type="term" value="P:homophilic cell adhesion via plasma membrane adhesion molecules"/>
    <property type="evidence" value="ECO:0007669"/>
    <property type="project" value="TreeGrafter"/>
</dbReference>
<dbReference type="Gene3D" id="3.40.50.410">
    <property type="entry name" value="von Willebrand factor, type A domain"/>
    <property type="match status" value="1"/>
</dbReference>
<dbReference type="InterPro" id="IPR001881">
    <property type="entry name" value="EGF-like_Ca-bd_dom"/>
</dbReference>
<feature type="compositionally biased region" description="Basic and acidic residues" evidence="12">
    <location>
        <begin position="1795"/>
        <end position="1813"/>
    </location>
</feature>
<dbReference type="InterPro" id="IPR000884">
    <property type="entry name" value="TSP1_rpt"/>
</dbReference>
<dbReference type="FunFam" id="2.60.40.10:FF:000130">
    <property type="entry name" value="Hemicentin 1"/>
    <property type="match status" value="1"/>
</dbReference>
<feature type="domain" description="Ig-like" evidence="15">
    <location>
        <begin position="3225"/>
        <end position="3316"/>
    </location>
</feature>
<evidence type="ECO:0000313" key="17">
    <source>
        <dbReference type="EMBL" id="CAH1403031.1"/>
    </source>
</evidence>
<dbReference type="PROSITE" id="PS50026">
    <property type="entry name" value="EGF_3"/>
    <property type="match status" value="1"/>
</dbReference>
<dbReference type="InterPro" id="IPR006605">
    <property type="entry name" value="G2_nidogen/fibulin_G2F"/>
</dbReference>
<feature type="domain" description="Ig-like" evidence="15">
    <location>
        <begin position="2777"/>
        <end position="2858"/>
    </location>
</feature>
<dbReference type="FunFam" id="2.20.100.10:FF:000007">
    <property type="entry name" value="Thrombospondin 1"/>
    <property type="match status" value="2"/>
</dbReference>
<evidence type="ECO:0000256" key="1">
    <source>
        <dbReference type="ARBA" id="ARBA00004498"/>
    </source>
</evidence>
<dbReference type="PROSITE" id="PS50835">
    <property type="entry name" value="IG_LIKE"/>
    <property type="match status" value="21"/>
</dbReference>
<dbReference type="SUPFAM" id="SSF82895">
    <property type="entry name" value="TSP-1 type 1 repeat"/>
    <property type="match status" value="4"/>
</dbReference>
<feature type="compositionally biased region" description="Polar residues" evidence="12">
    <location>
        <begin position="538"/>
        <end position="554"/>
    </location>
</feature>
<feature type="domain" description="Ig-like" evidence="15">
    <location>
        <begin position="2049"/>
        <end position="2139"/>
    </location>
</feature>
<evidence type="ECO:0000256" key="5">
    <source>
        <dbReference type="ARBA" id="ARBA00022729"/>
    </source>
</evidence>
<evidence type="ECO:0000256" key="8">
    <source>
        <dbReference type="ARBA" id="ARBA00023157"/>
    </source>
</evidence>
<dbReference type="InterPro" id="IPR036383">
    <property type="entry name" value="TSP1_rpt_sf"/>
</dbReference>
<dbReference type="SMART" id="SM00682">
    <property type="entry name" value="G2F"/>
    <property type="match status" value="1"/>
</dbReference>
<dbReference type="Proteomes" id="UP001152798">
    <property type="component" value="Chromosome 5"/>
</dbReference>
<dbReference type="InterPro" id="IPR007110">
    <property type="entry name" value="Ig-like_dom"/>
</dbReference>
<evidence type="ECO:0000256" key="3">
    <source>
        <dbReference type="ARBA" id="ARBA00022530"/>
    </source>
</evidence>
<evidence type="ECO:0000256" key="4">
    <source>
        <dbReference type="ARBA" id="ARBA00022536"/>
    </source>
</evidence>
<feature type="domain" description="Ig-like" evidence="15">
    <location>
        <begin position="2329"/>
        <end position="2410"/>
    </location>
</feature>
<keyword evidence="18" id="KW-1185">Reference proteome</keyword>
<feature type="domain" description="Ig-like" evidence="15">
    <location>
        <begin position="3695"/>
        <end position="3785"/>
    </location>
</feature>
<dbReference type="InterPro" id="IPR000742">
    <property type="entry name" value="EGF"/>
</dbReference>
<dbReference type="SMART" id="SM00181">
    <property type="entry name" value="EGF"/>
    <property type="match status" value="3"/>
</dbReference>
<evidence type="ECO:0000259" key="16">
    <source>
        <dbReference type="PROSITE" id="PS50993"/>
    </source>
</evidence>
<evidence type="ECO:0000256" key="7">
    <source>
        <dbReference type="ARBA" id="ARBA00022837"/>
    </source>
</evidence>
<feature type="region of interest" description="Disordered" evidence="12">
    <location>
        <begin position="1794"/>
        <end position="1813"/>
    </location>
</feature>
<dbReference type="PROSITE" id="PS50092">
    <property type="entry name" value="TSP1"/>
    <property type="match status" value="4"/>
</dbReference>
<evidence type="ECO:0000256" key="10">
    <source>
        <dbReference type="ARBA" id="ARBA00023319"/>
    </source>
</evidence>
<keyword evidence="8" id="KW-1015">Disulfide bond</keyword>
<dbReference type="SUPFAM" id="SSF57184">
    <property type="entry name" value="Growth factor receptor domain"/>
    <property type="match status" value="1"/>
</dbReference>
<dbReference type="PANTHER" id="PTHR45080">
    <property type="entry name" value="CONTACTIN 5"/>
    <property type="match status" value="1"/>
</dbReference>
<feature type="compositionally biased region" description="Low complexity" evidence="12">
    <location>
        <begin position="519"/>
        <end position="537"/>
    </location>
</feature>
<dbReference type="CDD" id="cd00198">
    <property type="entry name" value="vWFA"/>
    <property type="match status" value="1"/>
</dbReference>
<dbReference type="InterPro" id="IPR003598">
    <property type="entry name" value="Ig_sub2"/>
</dbReference>
<feature type="domain" description="Ig-like" evidence="15">
    <location>
        <begin position="2603"/>
        <end position="2683"/>
    </location>
</feature>
<dbReference type="InterPro" id="IPR013783">
    <property type="entry name" value="Ig-like_fold"/>
</dbReference>
<proteinExistence type="predicted"/>
<dbReference type="Gene3D" id="2.40.155.10">
    <property type="entry name" value="Green fluorescent protein"/>
    <property type="match status" value="1"/>
</dbReference>
<evidence type="ECO:0000259" key="15">
    <source>
        <dbReference type="PROSITE" id="PS50835"/>
    </source>
</evidence>
<evidence type="ECO:0000256" key="12">
    <source>
        <dbReference type="SAM" id="MobiDB-lite"/>
    </source>
</evidence>
<evidence type="ECO:0000256" key="2">
    <source>
        <dbReference type="ARBA" id="ARBA00022525"/>
    </source>
</evidence>
<evidence type="ECO:0000256" key="11">
    <source>
        <dbReference type="PROSITE-ProRule" id="PRU00076"/>
    </source>
</evidence>
<dbReference type="SMART" id="SM00408">
    <property type="entry name" value="IGc2"/>
    <property type="match status" value="21"/>
</dbReference>
<dbReference type="PROSITE" id="PS01187">
    <property type="entry name" value="EGF_CA"/>
    <property type="match status" value="3"/>
</dbReference>
<dbReference type="PROSITE" id="PS50993">
    <property type="entry name" value="NIDOGEN_G2"/>
    <property type="match status" value="1"/>
</dbReference>
<keyword evidence="3" id="KW-0272">Extracellular matrix</keyword>
<dbReference type="Pfam" id="PF25106">
    <property type="entry name" value="VWA_4"/>
    <property type="match status" value="1"/>
</dbReference>
<protein>
    <submittedName>
        <fullName evidence="17">Uncharacterized protein</fullName>
    </submittedName>
</protein>
<dbReference type="SMART" id="SM00209">
    <property type="entry name" value="TSP1"/>
    <property type="match status" value="4"/>
</dbReference>
<dbReference type="EMBL" id="OV725081">
    <property type="protein sequence ID" value="CAH1403031.1"/>
    <property type="molecule type" value="Genomic_DNA"/>
</dbReference>
<sequence>MAYFLILRLIICLVCIYCESVSGDTEGLPEDEQDVLLSGGEKMNDDQLWNLLKQISRNGSDQDPFGVFTDYEEYTLVDELNTADVTEPNSVDITEIENSTETGVINSASVDFQNEAETTTSAATYSDITTENKPSKDKIEVENSTPLDKLENSTIEKDMTETKPDTSTTKDINVTEIVKPNYSTPPKIYPSSAIIPPENVSSNSSIGSTLIPSTSVSTLLPDESTITEASSEPEVPVSLVEITTTTISSNLDSVATPLTILTNPVTGTTVGFTKKESNIVTSDVTISPKTTAQNGSLEQITSSSADPDKLFPNYSSTTSLNIPSNNVSDVLSGSSTTNANTLSSESYRTEVETTTIISINITDSLTSEPVTVSEESRETSEYEKNTFTSIEISPSTSSTSSDMSSITISNVTTTPFNEESDDLFAKSPTVNSTNVSETLSSVLTPPTVTTDTSIISEFTASPKSITTVSITSQPTFPTSVKSTKVTVSSESTVTKPFSKIPDEISAAPPTVSSSNPSEKLSSTLTTTPKATTDKSVTSESNASPTPITTDKILSQPTFPTTVKSTKVTVSSESTVTKPFSKVTDEISATPPTVSSSNPSEKLSSTLMTTPKVTTDKSVTSESNASPTSITTDKILSQSTFPTTVKSTKVTVSSERTVTKPFSKVTEEISTTPPTLNSPSVSESLSSVLTTMPTVITDTTVISESTVSPSSITPDKITSRPTFPTTVKSTKVNVSSESTITKSLSKVTGTILATPPTVVSTNINETSSSILTISTVITEPSVISEPTVILLSTINDSSLSTVSTTVKPIKESDIRSTVTKPLRKESAEPAGMPTVINNLSDKLSSTTTVTTPSTTDHIDISETTSEHVSASGIVPDELKTPVTEVSAASSNRDHRYVMTTVPTLKPLKTERSTFTSTLPFMVSTPITTPINEKGSKVEENSVTEPTAISSTTEYVRIKTSDNFHIVSTPLTTIKINDVTKKEGNINHSQTKTPKAVASNVGKDFVGSTEPFKYKVTTEKVSTTASTITEVFSTFAKATTAKTKMTVPTSSSKIDKNKSTRKKISLDPSKKIFISMEDSIIPQLNLRGNSPTASVPQIEKTTEALLNKTKFYPQLKTTALPRHKVALQPGRKVHFIPENKVELFVPTQHPELVSKKPTILETNDNIGLTTEQPYSTSKHSSSRSNLDRSRIFMIDEATLTPTKIDLPPLLPDHKGQKRPHIQIPSYKWHEIKVNPQMKKDCLDSRQSIVSPSGQKNLEIHPFINGSPKNKINMGKLGTHPPETFVPNFSSPTTMKKPMLDKNRKFVIDSDDTVPDIKPKSKDKQFSYNKKTMTHPVIQIIPSINTSHKDKNNLDQTEFSSKKYDDEMKHEISPARFKPQQSIPELLCFEMYKKDSRKPILRCINLNSTIRTNFMHFLNKDTHNRQQKDPIMRKVVLEYQTPIINKTLTPLNEMKYTISGHVSNTGNNNLRVSPNMRASINTPDRQVLVYNNQMQDIVRHSIIPIQHIGSMQNLLFLKQPPNPGNFQTIFSVRVENDLKSKNQIQTKNRYKRSVTNKCNFDGVYEDEGSSLAFVFDNTGSMSPELEQMRETAKTITKELTEKKRNLIKDYILVTFNDPEVAAPFCTSNYDEFIDKLNRIRVYGGQDCPELALTGLKSTLEVTRPKSFIFVITDADAKDYYEEENIQLLIMRKSPFIFFLMTERCYGWRHQKGFDVYYNISRQTNGQIIMLDKSDVRQSSLLRKMLDSLTEDFLQQGLVPLKRVSSNKPAHVPYLVPVPLDPGIKKVTFVVSGAQPKLDITDPKGDKPPGEPKEFPKFKSVTYTEPIAGVWKATVGSSSVHSFSSYGISKVQLGVGFSVIPTNKSSETSHRPLKSAENYILIEASDPELVRNITHVDLVDLNGNFLVTIPLKKDETTNTLYYGGPFLPPDENFNMEINGYATDGSPLKRISPNAILPQLPELPYVTLPRENTINEGTTYIIKCRVESLVPTTVKMYKKNDPQVQKVQNMKQTGDVYFEIRNISIKDEGVYICAASNVAGSKLKEIKVNIKAKPPVVSVKEEVLFTLRNRVLIPCIIYSIHPYTINWKKGTSSRWTEVYNSTNIQNTDKGLMIHNPKATDEGWYQCTASSIGGDSVGTTYLKLSMSPSIEVSGLRRFYEHFNLTLTCSAIRGIPAPQLKWRKNGVEFNGENGRIFIINMEKYSRIDIIDAHADDEGNYECSGINFAGQDVKELQLVYEEKPKAIATMKACNTIYGGNCTLKCMVSGRPLPDLIWNKNGKIISSISSPNIQLLLDKSLLIYNAELSDSGVYSCAAQSSIGYSEDSIIVSVTGVYPKIIEAPVDTPIELGENGRLSCVALGTPKPKIVWKKKSELLNKDRWEENILEINNASLSDAGVYTCIAENILGQVESEALVSITGGVVPILDKDKDLEVKKVLTGDKVELQCLTLGGKPMPTKEWYKDGISLSKQPTTGIKLENGSYFMSSVSSSDIGLYECIAKNEIGSDIKKIDLKFYEAPTIDLNISSNIVATVGKSAKLLCKVYGDPPPKVTWKRHIFSNNKTMRGIHSEDVNALVFDTVSEEDSGRYICQAENIAGIARRTFGLSVMIPPKIIPWPIETFVEVGNIVTLECRVRAIPRPSLHLFKNNVTIPRSKSYGQFVRFLAEPSDSGTYSCIAENRAGKDKVETNLIVLVPPQIKNTTGNTVIKAISGNEAVLPCDVFGNPQPSVTWHFNGELIKKQIGSEPATLYLPNVTEADAGTYICVAQNKAGENKKKMELVVLTPPKIVPWTEPMKVIIGEFVNITCQTFANPEASVSWFKDKEPLPLNLIRDKKTLGFIVQRQNQGIYTCEARNEAGMDSKDFPLVILDPPSFAKHLPFSVDVLKGRNIDIPCIAFGDPKPVMGWNRNEIILADDSRRTINTESGQLTILNAVPEDDGYYNCTAENRAGIVWRTVEVNVLELPTASLTVSSRMVKEGEEVEFICNVTGKPRPKIYWKQNDRILSSDNDSKLRLTVYYKDRGNYTCVVKNTAGESSASIHIDVSVPPKIRNDKHEKITLLKGNSITLGCPSDGIPEPDILWFFNETQLGELNAYLFKVKDEILELNNVTTEHTGTYTCVAKNFAGWVDKKFTVNVHVKPKITNQFDHQITIQKGKDSSIPCYAEGIPEPRISWKKGDKDIIYKNYSDSSVAVHDNILLLFNSDHTSEGLYTCTAANVEGQDTKDYYISVKDNKQSVKEGIKEVEIVEGENGVLKCDVKPGSKVIWLKDNKTLANMPLERADDVHFVIGDRGKILKITEAFSEDAGLYSCIAIHPDGNSTTYFSLNVKFLPYFSDAFPTLEYTVRENESITLECAANGSPPPQINWRLAENNLPITGHTLPLVKIYGENDNTLLIKSAKLFHSTLYLCSASNELGTENRIFNIKVISPPQRLGPEVSEVEIVSGSKLELNCSIDGSPHPNFKWTYKSEFGEERTLRFVTRSIYIGYAQAENEGLYTCFAYNLAGNSTKSFNVSVIDLPRVKRDINNTIVLAEGDDLELSCKCLGRKHALVQWFFNGVYLNESSNTIAQNFFRDFNSTQYICKLANISKENEGSYKCLISNLAGTDELKYEVIVIAAPKMLNDDWEKLRKLEFLSGSDIEIECPVESVSELKIQWKKNGLIMDGYENKTLYIPSCTLDDDAEYICIASNIAGELASKVVVNVLASPKLLNPNTNTTQKVLLDEKLLLNCSVIGNPTPTILWTRNMKQIDNITFPQVVLSENNQTLEIDEVDISDTGKYSCYCSNILGFVENNFNVEIIVPPDVKEESKSMEKIMKTDIYRRVVLRCPLIALPEPNITWYKDSEEITTGISSMLSHDRKMLVINHPKESDAGIYKCVGSNDVGNETFTFFLHISIVMEWGQWSDWSECSSSCGVGVQVKTRKCLGEDNGITSEYIHYKNSSCSGPDSKNRSCNFHACPINGNWSDWGDWSDCSSTCGEGLQRRTRRCNNPPPSNGGDDCFGESYEEKNCGIVPCPINGNWGEWSDWSECSTTCGYSIKMRMRRCNNPAPAFGGLPCSGNSRDVTLCKKPKCEESYVGWSQWSGWSPCSVTCGTGRQIRKRFCLGGVFSVDCKGESHQNKLCQKVPCHRRRFPRSAQLNIYGELNGLPVEETILAEIEENSNETKITAVPLNITENTITNSSLDKKYNMTNIPFIISPVSWLAAHEIRGKNGFSLINGSFHENTTYKFSTGEEMEMQSDAEIDDSSDPLKLNIQVKGQAPIDNKATIIIDPYDEDIVQTNRKTIKSSSHTTLQTNGKKIPVSWRKSIELPRNRHSRILPVERFKSNRQRTKYNRKKGRIEYQTGAVVTSNFENGSCPKGFKYNDENGECQDINECVRKWQNNCYPSEICINTIGSYICECRQGYRERSDKGGCKDINECLEGSHLCSHTCQNIKGSYQCLCPYNMILSDDFFNCVEVSEEEYEDYSLGLHDLDYLEYPSTVIPVSKKSNRKGLRNLNFNRKERYDSNRVIKSDQNKDNITCKSGFKPEKNECEDINECIEDEYACSRQELCMNTPGSYVCIDAPCPDKFIFSPETRSCLLFCLDNEVDCTDGALISESLQIITVPVYKANYTFYPFTEILVLFSYDDNNLPIDESVYEIVQNESGLPVKIRSEERLGVLYASNYFEVESKESLILMSSTYDSNGDKLHTTMFLVLIYNTKSISL</sequence>
<feature type="signal peptide" evidence="13">
    <location>
        <begin position="1"/>
        <end position="23"/>
    </location>
</feature>
<feature type="domain" description="Ig-like" evidence="15">
    <location>
        <begin position="2688"/>
        <end position="2772"/>
    </location>
</feature>
<dbReference type="Gene3D" id="2.10.25.10">
    <property type="entry name" value="Laminin"/>
    <property type="match status" value="3"/>
</dbReference>
<feature type="domain" description="Ig-like" evidence="15">
    <location>
        <begin position="2511"/>
        <end position="2598"/>
    </location>
</feature>
<feature type="domain" description="Ig-like" evidence="15">
    <location>
        <begin position="3038"/>
        <end position="3125"/>
    </location>
</feature>
<feature type="domain" description="Ig-like" evidence="15">
    <location>
        <begin position="2236"/>
        <end position="2323"/>
    </location>
</feature>
<comment type="subcellular location">
    <subcellularLocation>
        <location evidence="1">Secreted</location>
        <location evidence="1">Extracellular space</location>
        <location evidence="1">Extracellular matrix</location>
    </subcellularLocation>
</comment>
<evidence type="ECO:0000256" key="13">
    <source>
        <dbReference type="SAM" id="SignalP"/>
    </source>
</evidence>
<feature type="domain" description="Ig-like" evidence="15">
    <location>
        <begin position="3790"/>
        <end position="3876"/>
    </location>
</feature>
<dbReference type="GO" id="GO:0005509">
    <property type="term" value="F:calcium ion binding"/>
    <property type="evidence" value="ECO:0007669"/>
    <property type="project" value="InterPro"/>
</dbReference>
<feature type="domain" description="Ig-like" evidence="15">
    <location>
        <begin position="3508"/>
        <end position="3602"/>
    </location>
</feature>
<feature type="domain" description="Ig-like" evidence="15">
    <location>
        <begin position="3130"/>
        <end position="3219"/>
    </location>
</feature>
<name>A0A9P0MTR0_NEZVI</name>
<dbReference type="OrthoDB" id="5985519at2759"/>
<dbReference type="FunFam" id="2.10.25.10:FF:000005">
    <property type="entry name" value="Fibrillin 2"/>
    <property type="match status" value="1"/>
</dbReference>
<evidence type="ECO:0000313" key="18">
    <source>
        <dbReference type="Proteomes" id="UP001152798"/>
    </source>
</evidence>
<dbReference type="SMART" id="SM00409">
    <property type="entry name" value="IG"/>
    <property type="match status" value="21"/>
</dbReference>
<dbReference type="FunFam" id="2.60.40.10:FF:000032">
    <property type="entry name" value="palladin isoform X1"/>
    <property type="match status" value="2"/>
</dbReference>
<dbReference type="InterPro" id="IPR000152">
    <property type="entry name" value="EGF-type_Asp/Asn_hydroxyl_site"/>
</dbReference>
<dbReference type="InterPro" id="IPR056861">
    <property type="entry name" value="HMCN1-like_VWA"/>
</dbReference>
<feature type="region of interest" description="Disordered" evidence="12">
    <location>
        <begin position="1162"/>
        <end position="1181"/>
    </location>
</feature>
<evidence type="ECO:0000259" key="14">
    <source>
        <dbReference type="PROSITE" id="PS50026"/>
    </source>
</evidence>
<dbReference type="Pfam" id="PF13927">
    <property type="entry name" value="Ig_3"/>
    <property type="match status" value="4"/>
</dbReference>
<dbReference type="InterPro" id="IPR050958">
    <property type="entry name" value="Cell_Adh-Cytoskel_Orgn"/>
</dbReference>
<dbReference type="SUPFAM" id="SSF54511">
    <property type="entry name" value="GFP-like"/>
    <property type="match status" value="1"/>
</dbReference>
<keyword evidence="10" id="KW-0393">Immunoglobulin domain</keyword>
<organism evidence="17 18">
    <name type="scientific">Nezara viridula</name>
    <name type="common">Southern green stink bug</name>
    <name type="synonym">Cimex viridulus</name>
    <dbReference type="NCBI Taxonomy" id="85310"/>
    <lineage>
        <taxon>Eukaryota</taxon>
        <taxon>Metazoa</taxon>
        <taxon>Ecdysozoa</taxon>
        <taxon>Arthropoda</taxon>
        <taxon>Hexapoda</taxon>
        <taxon>Insecta</taxon>
        <taxon>Pterygota</taxon>
        <taxon>Neoptera</taxon>
        <taxon>Paraneoptera</taxon>
        <taxon>Hemiptera</taxon>
        <taxon>Heteroptera</taxon>
        <taxon>Panheteroptera</taxon>
        <taxon>Pentatomomorpha</taxon>
        <taxon>Pentatomoidea</taxon>
        <taxon>Pentatomidae</taxon>
        <taxon>Pentatominae</taxon>
        <taxon>Nezara</taxon>
    </lineage>
</organism>
<dbReference type="PROSITE" id="PS00010">
    <property type="entry name" value="ASX_HYDROXYL"/>
    <property type="match status" value="1"/>
</dbReference>
<feature type="domain" description="Nidogen G2 beta-barrel" evidence="16">
    <location>
        <begin position="4119"/>
        <end position="4344"/>
    </location>
</feature>
<keyword evidence="4 11" id="KW-0245">EGF-like domain</keyword>
<feature type="domain" description="EGF-like" evidence="14">
    <location>
        <begin position="4358"/>
        <end position="4396"/>
    </location>
</feature>
<dbReference type="Pfam" id="PF00090">
    <property type="entry name" value="TSP_1"/>
    <property type="match status" value="4"/>
</dbReference>
<dbReference type="Gene3D" id="2.20.100.10">
    <property type="entry name" value="Thrombospondin type-1 (TSP1) repeat"/>
    <property type="match status" value="4"/>
</dbReference>
<feature type="domain" description="Ig-like" evidence="15">
    <location>
        <begin position="3424"/>
        <end position="3503"/>
    </location>
</feature>
<keyword evidence="2" id="KW-0964">Secreted</keyword>
<accession>A0A9P0MTR0</accession>
<feature type="domain" description="Ig-like" evidence="15">
    <location>
        <begin position="2142"/>
        <end position="2231"/>
    </location>
</feature>
<dbReference type="Pfam" id="PF07679">
    <property type="entry name" value="I-set"/>
    <property type="match status" value="15"/>
</dbReference>
<evidence type="ECO:0000256" key="9">
    <source>
        <dbReference type="ARBA" id="ARBA00023180"/>
    </source>
</evidence>
<dbReference type="Pfam" id="PF13895">
    <property type="entry name" value="Ig_2"/>
    <property type="match status" value="1"/>
</dbReference>
<feature type="chain" id="PRO_5040476837" evidence="13">
    <location>
        <begin position="24"/>
        <end position="4691"/>
    </location>
</feature>
<dbReference type="InterPro" id="IPR003599">
    <property type="entry name" value="Ig_sub"/>
</dbReference>
<dbReference type="InterPro" id="IPR036465">
    <property type="entry name" value="vWFA_dom_sf"/>
</dbReference>